<gene>
    <name evidence="2" type="ORF">CDN99_20425</name>
</gene>
<dbReference type="RefSeq" id="WP_088386754.1">
    <property type="nucleotide sequence ID" value="NZ_NIOF01000011.1"/>
</dbReference>
<evidence type="ECO:0000313" key="2">
    <source>
        <dbReference type="EMBL" id="OWQ86205.1"/>
    </source>
</evidence>
<reference evidence="2 3" key="1">
    <citation type="journal article" date="2008" name="Int. J. Syst. Evol. Microbiol.">
        <title>Description of Roseateles aquatilis sp. nov. and Roseateles terrae sp. nov., in the class Betaproteobacteria, and emended description of the genus Roseateles.</title>
        <authorList>
            <person name="Gomila M."/>
            <person name="Bowien B."/>
            <person name="Falsen E."/>
            <person name="Moore E.R."/>
            <person name="Lalucat J."/>
        </authorList>
    </citation>
    <scope>NUCLEOTIDE SEQUENCE [LARGE SCALE GENOMIC DNA]</scope>
    <source>
        <strain evidence="2 3">CCUG 48205</strain>
    </source>
</reference>
<dbReference type="Proteomes" id="UP000197468">
    <property type="component" value="Unassembled WGS sequence"/>
</dbReference>
<sequence>MLIKPSRALALLLVLPVLANAASYNCSGSVDQVTVDPNGEVNASFTFDGGGMSWQAVCSLNENPAFNVTPAACKGILATLLLANQTRKHVRMWFDNDTNGSCSAPQWQKLRQSGWYWGPSLQG</sequence>
<evidence type="ECO:0000313" key="3">
    <source>
        <dbReference type="Proteomes" id="UP000197468"/>
    </source>
</evidence>
<evidence type="ECO:0000256" key="1">
    <source>
        <dbReference type="SAM" id="SignalP"/>
    </source>
</evidence>
<keyword evidence="3" id="KW-1185">Reference proteome</keyword>
<keyword evidence="1" id="KW-0732">Signal</keyword>
<dbReference type="EMBL" id="NIOF01000011">
    <property type="protein sequence ID" value="OWQ86205.1"/>
    <property type="molecule type" value="Genomic_DNA"/>
</dbReference>
<accession>A0A246J0W6</accession>
<organism evidence="2 3">
    <name type="scientific">Roseateles aquatilis</name>
    <dbReference type="NCBI Taxonomy" id="431061"/>
    <lineage>
        <taxon>Bacteria</taxon>
        <taxon>Pseudomonadati</taxon>
        <taxon>Pseudomonadota</taxon>
        <taxon>Betaproteobacteria</taxon>
        <taxon>Burkholderiales</taxon>
        <taxon>Sphaerotilaceae</taxon>
        <taxon>Roseateles</taxon>
    </lineage>
</organism>
<name>A0A246J0W6_9BURK</name>
<feature type="chain" id="PRO_5012490187" evidence="1">
    <location>
        <begin position="22"/>
        <end position="123"/>
    </location>
</feature>
<feature type="signal peptide" evidence="1">
    <location>
        <begin position="1"/>
        <end position="21"/>
    </location>
</feature>
<proteinExistence type="predicted"/>
<comment type="caution">
    <text evidence="2">The sequence shown here is derived from an EMBL/GenBank/DDBJ whole genome shotgun (WGS) entry which is preliminary data.</text>
</comment>
<dbReference type="AlphaFoldDB" id="A0A246J0W6"/>
<protein>
    <submittedName>
        <fullName evidence="2">Uncharacterized protein</fullName>
    </submittedName>
</protein>